<comment type="cofactor">
    <cofactor evidence="1">
        <name>FAD</name>
        <dbReference type="ChEBI" id="CHEBI:57692"/>
    </cofactor>
</comment>
<keyword evidence="8" id="KW-1185">Reference proteome</keyword>
<keyword evidence="4" id="KW-0274">FAD</keyword>
<evidence type="ECO:0000313" key="8">
    <source>
        <dbReference type="Proteomes" id="UP000001903"/>
    </source>
</evidence>
<dbReference type="Gene3D" id="3.30.465.10">
    <property type="match status" value="1"/>
</dbReference>
<dbReference type="KEGG" id="htu:Htur_1025"/>
<keyword evidence="5" id="KW-0560">Oxidoreductase</keyword>
<dbReference type="PANTHER" id="PTHR42973">
    <property type="entry name" value="BINDING OXIDOREDUCTASE, PUTATIVE (AFU_ORTHOLOGUE AFUA_1G17690)-RELATED"/>
    <property type="match status" value="1"/>
</dbReference>
<dbReference type="InterPro" id="IPR016167">
    <property type="entry name" value="FAD-bd_PCMH_sub1"/>
</dbReference>
<protein>
    <submittedName>
        <fullName evidence="7">FAD linked oxidase domain protein</fullName>
    </submittedName>
</protein>
<dbReference type="Pfam" id="PF01565">
    <property type="entry name" value="FAD_binding_4"/>
    <property type="match status" value="1"/>
</dbReference>
<dbReference type="Gene3D" id="3.40.462.20">
    <property type="match status" value="1"/>
</dbReference>
<keyword evidence="3" id="KW-0285">Flavoprotein</keyword>
<evidence type="ECO:0000256" key="3">
    <source>
        <dbReference type="ARBA" id="ARBA00022630"/>
    </source>
</evidence>
<evidence type="ECO:0000256" key="4">
    <source>
        <dbReference type="ARBA" id="ARBA00022827"/>
    </source>
</evidence>
<dbReference type="PANTHER" id="PTHR42973:SF39">
    <property type="entry name" value="FAD-BINDING PCMH-TYPE DOMAIN-CONTAINING PROTEIN"/>
    <property type="match status" value="1"/>
</dbReference>
<dbReference type="GO" id="GO:0016491">
    <property type="term" value="F:oxidoreductase activity"/>
    <property type="evidence" value="ECO:0007669"/>
    <property type="project" value="UniProtKB-KW"/>
</dbReference>
<dbReference type="EMBL" id="CP001860">
    <property type="protein sequence ID" value="ADB59917.1"/>
    <property type="molecule type" value="Genomic_DNA"/>
</dbReference>
<dbReference type="InterPro" id="IPR016169">
    <property type="entry name" value="FAD-bd_PCMH_sub2"/>
</dbReference>
<organism evidence="7 8">
    <name type="scientific">Haloterrigena turkmenica (strain ATCC 51198 / DSM 5511 / JCM 9101 / NCIMB 13204 / VKM B-1734 / 4k)</name>
    <name type="common">Halococcus turkmenicus</name>
    <dbReference type="NCBI Taxonomy" id="543526"/>
    <lineage>
        <taxon>Archaea</taxon>
        <taxon>Methanobacteriati</taxon>
        <taxon>Methanobacteriota</taxon>
        <taxon>Stenosarchaea group</taxon>
        <taxon>Halobacteria</taxon>
        <taxon>Halobacteriales</taxon>
        <taxon>Natrialbaceae</taxon>
        <taxon>Haloterrigena</taxon>
    </lineage>
</organism>
<comment type="similarity">
    <text evidence="2">Belongs to the oxygen-dependent FAD-linked oxidoreductase family.</text>
</comment>
<dbReference type="Gene3D" id="3.30.43.10">
    <property type="entry name" value="Uridine Diphospho-n-acetylenolpyruvylglucosamine Reductase, domain 2"/>
    <property type="match status" value="1"/>
</dbReference>
<sequence length="465" mass="50486">MAVHASPVDDNAVSDLQEQFRGTLLRPNDDGYDEARTIWNAMIDRTPAVITQCEGVADVIAAVNFGRDHDLPIAVRGGGHNAAGNAVCDDGLVIDLSPMASVRVDPVAQTARVGPGATLGDLDHETLAFGLATPLGFVSETGVAGLTLGGGFGYLSRKYGMTVDNLRSVDVVTAEGELVHASEDEYPDLFWGVRGGGGNFGVVTSFEFDLHEVEPEVLAGLIIHRVEDAPDVIRHWRDFVADVPDELTVWVIVLAAPPASFIPDAYHGSTVVAVLPIYLGDLEEGMALIEPLRELGDPVGDNVEPRSYAAWQQFFDPANASGARNYWKSLNFTEFPDETIDTCLEYGLTRPTPETKLGLVHLGGATTRLPADATAYPHRDAEFVVNITARWDDPEQDDECIGWTQEAHDALAEYSTDGTYVNFISEQAGEEGFAYGENHDRLVEVKTEYDPENLFRLNQNIEPTA</sequence>
<dbReference type="GO" id="GO:0071949">
    <property type="term" value="F:FAD binding"/>
    <property type="evidence" value="ECO:0007669"/>
    <property type="project" value="InterPro"/>
</dbReference>
<dbReference type="PROSITE" id="PS00862">
    <property type="entry name" value="OX2_COVAL_FAD"/>
    <property type="match status" value="1"/>
</dbReference>
<accession>D2RYL6</accession>
<reference evidence="7 8" key="1">
    <citation type="journal article" date="2010" name="Stand. Genomic Sci.">
        <title>Complete genome sequence of Haloterrigena turkmenica type strain (4k).</title>
        <authorList>
            <person name="Saunders E."/>
            <person name="Tindall B.J."/>
            <person name="Fahnrich R."/>
            <person name="Lapidus A."/>
            <person name="Copeland A."/>
            <person name="Del Rio T.G."/>
            <person name="Lucas S."/>
            <person name="Chen F."/>
            <person name="Tice H."/>
            <person name="Cheng J.F."/>
            <person name="Han C."/>
            <person name="Detter J.C."/>
            <person name="Bruce D."/>
            <person name="Goodwin L."/>
            <person name="Chain P."/>
            <person name="Pitluck S."/>
            <person name="Pati A."/>
            <person name="Ivanova N."/>
            <person name="Mavromatis K."/>
            <person name="Chen A."/>
            <person name="Palaniappan K."/>
            <person name="Land M."/>
            <person name="Hauser L."/>
            <person name="Chang Y.J."/>
            <person name="Jeffries C.D."/>
            <person name="Brettin T."/>
            <person name="Rohde M."/>
            <person name="Goker M."/>
            <person name="Bristow J."/>
            <person name="Eisen J.A."/>
            <person name="Markowitz V."/>
            <person name="Hugenholtz P."/>
            <person name="Klenk H.P."/>
            <person name="Kyrpides N.C."/>
        </authorList>
    </citation>
    <scope>NUCLEOTIDE SEQUENCE [LARGE SCALE GENOMIC DNA]</scope>
    <source>
        <strain evidence="8">ATCC 51198 / DSM 5511 / JCM 9101 / NCIMB 13204 / VKM B-1734 / 4k</strain>
    </source>
</reference>
<proteinExistence type="inferred from homology"/>
<dbReference type="STRING" id="543526.Htur_1025"/>
<dbReference type="InterPro" id="IPR006093">
    <property type="entry name" value="Oxy_OxRdtase_FAD_BS"/>
</dbReference>
<dbReference type="SUPFAM" id="SSF56176">
    <property type="entry name" value="FAD-binding/transporter-associated domain-like"/>
    <property type="match status" value="1"/>
</dbReference>
<feature type="domain" description="FAD-binding PCMH-type" evidence="6">
    <location>
        <begin position="42"/>
        <end position="213"/>
    </location>
</feature>
<dbReference type="Proteomes" id="UP000001903">
    <property type="component" value="Chromosome"/>
</dbReference>
<dbReference type="InterPro" id="IPR012951">
    <property type="entry name" value="BBE"/>
</dbReference>
<gene>
    <name evidence="7" type="ordered locus">Htur_1025</name>
</gene>
<dbReference type="GeneID" id="8741612"/>
<dbReference type="InterPro" id="IPR050416">
    <property type="entry name" value="FAD-linked_Oxidoreductase"/>
</dbReference>
<evidence type="ECO:0000256" key="5">
    <source>
        <dbReference type="ARBA" id="ARBA00023002"/>
    </source>
</evidence>
<evidence type="ECO:0000256" key="1">
    <source>
        <dbReference type="ARBA" id="ARBA00001974"/>
    </source>
</evidence>
<dbReference type="HOGENOM" id="CLU_018354_10_0_2"/>
<dbReference type="InterPro" id="IPR036318">
    <property type="entry name" value="FAD-bd_PCMH-like_sf"/>
</dbReference>
<dbReference type="eggNOG" id="arCOG00337">
    <property type="taxonomic scope" value="Archaea"/>
</dbReference>
<evidence type="ECO:0000259" key="6">
    <source>
        <dbReference type="PROSITE" id="PS51387"/>
    </source>
</evidence>
<dbReference type="AlphaFoldDB" id="D2RYL6"/>
<name>D2RYL6_HALTV</name>
<evidence type="ECO:0000256" key="2">
    <source>
        <dbReference type="ARBA" id="ARBA00005466"/>
    </source>
</evidence>
<dbReference type="InterPro" id="IPR006094">
    <property type="entry name" value="Oxid_FAD_bind_N"/>
</dbReference>
<dbReference type="Pfam" id="PF08031">
    <property type="entry name" value="BBE"/>
    <property type="match status" value="1"/>
</dbReference>
<dbReference type="PROSITE" id="PS51387">
    <property type="entry name" value="FAD_PCMH"/>
    <property type="match status" value="1"/>
</dbReference>
<dbReference type="OrthoDB" id="213514at2157"/>
<dbReference type="RefSeq" id="WP_012942228.1">
    <property type="nucleotide sequence ID" value="NC_013743.1"/>
</dbReference>
<evidence type="ECO:0000313" key="7">
    <source>
        <dbReference type="EMBL" id="ADB59917.1"/>
    </source>
</evidence>
<dbReference type="InterPro" id="IPR016166">
    <property type="entry name" value="FAD-bd_PCMH"/>
</dbReference>